<feature type="non-terminal residue" evidence="1">
    <location>
        <position position="1"/>
    </location>
</feature>
<comment type="caution">
    <text evidence="1">The sequence shown here is derived from an EMBL/GenBank/DDBJ whole genome shotgun (WGS) entry which is preliminary data.</text>
</comment>
<accession>A0AAD6TVD8</accession>
<dbReference type="EMBL" id="JARJCN010000052">
    <property type="protein sequence ID" value="KAJ7080983.1"/>
    <property type="molecule type" value="Genomic_DNA"/>
</dbReference>
<keyword evidence="2" id="KW-1185">Reference proteome</keyword>
<name>A0AAD6TVD8_9AGAR</name>
<reference evidence="1" key="1">
    <citation type="submission" date="2023-03" db="EMBL/GenBank/DDBJ databases">
        <title>Massive genome expansion in bonnet fungi (Mycena s.s.) driven by repeated elements and novel gene families across ecological guilds.</title>
        <authorList>
            <consortium name="Lawrence Berkeley National Laboratory"/>
            <person name="Harder C.B."/>
            <person name="Miyauchi S."/>
            <person name="Viragh M."/>
            <person name="Kuo A."/>
            <person name="Thoen E."/>
            <person name="Andreopoulos B."/>
            <person name="Lu D."/>
            <person name="Skrede I."/>
            <person name="Drula E."/>
            <person name="Henrissat B."/>
            <person name="Morin E."/>
            <person name="Kohler A."/>
            <person name="Barry K."/>
            <person name="LaButti K."/>
            <person name="Morin E."/>
            <person name="Salamov A."/>
            <person name="Lipzen A."/>
            <person name="Mereny Z."/>
            <person name="Hegedus B."/>
            <person name="Baldrian P."/>
            <person name="Stursova M."/>
            <person name="Weitz H."/>
            <person name="Taylor A."/>
            <person name="Grigoriev I.V."/>
            <person name="Nagy L.G."/>
            <person name="Martin F."/>
            <person name="Kauserud H."/>
        </authorList>
    </citation>
    <scope>NUCLEOTIDE SEQUENCE</scope>
    <source>
        <strain evidence="1">CBHHK173m</strain>
    </source>
</reference>
<feature type="non-terminal residue" evidence="1">
    <location>
        <position position="88"/>
    </location>
</feature>
<dbReference type="AlphaFoldDB" id="A0AAD6TVD8"/>
<protein>
    <submittedName>
        <fullName evidence="1">Uncharacterized protein</fullName>
    </submittedName>
</protein>
<organism evidence="1 2">
    <name type="scientific">Mycena belliarum</name>
    <dbReference type="NCBI Taxonomy" id="1033014"/>
    <lineage>
        <taxon>Eukaryota</taxon>
        <taxon>Fungi</taxon>
        <taxon>Dikarya</taxon>
        <taxon>Basidiomycota</taxon>
        <taxon>Agaricomycotina</taxon>
        <taxon>Agaricomycetes</taxon>
        <taxon>Agaricomycetidae</taxon>
        <taxon>Agaricales</taxon>
        <taxon>Marasmiineae</taxon>
        <taxon>Mycenaceae</taxon>
        <taxon>Mycena</taxon>
    </lineage>
</organism>
<proteinExistence type="predicted"/>
<evidence type="ECO:0000313" key="1">
    <source>
        <dbReference type="EMBL" id="KAJ7080983.1"/>
    </source>
</evidence>
<evidence type="ECO:0000313" key="2">
    <source>
        <dbReference type="Proteomes" id="UP001222325"/>
    </source>
</evidence>
<sequence length="88" mass="10283">LAIRLAGCYIVSTAISLKHFLQLYKAADAKHQQYGPQPKTIDVDHDQWSTYITFQMNLDKLDKETLQFLKYCAFIHHNRIPAMMFEHA</sequence>
<dbReference type="Proteomes" id="UP001222325">
    <property type="component" value="Unassembled WGS sequence"/>
</dbReference>
<gene>
    <name evidence="1" type="ORF">B0H15DRAFT_750658</name>
</gene>